<comment type="caution">
    <text evidence="2">The sequence shown here is derived from an EMBL/GenBank/DDBJ whole genome shotgun (WGS) entry which is preliminary data.</text>
</comment>
<feature type="domain" description="CHAT" evidence="1">
    <location>
        <begin position="91"/>
        <end position="363"/>
    </location>
</feature>
<accession>A0AAV3X327</accession>
<dbReference type="AlphaFoldDB" id="A0AAV3X327"/>
<gene>
    <name evidence="2" type="ORF">MiSe_13740</name>
</gene>
<dbReference type="InterPro" id="IPR024983">
    <property type="entry name" value="CHAT_dom"/>
</dbReference>
<organism evidence="2 3">
    <name type="scientific">Microseira wollei NIES-4236</name>
    <dbReference type="NCBI Taxonomy" id="2530354"/>
    <lineage>
        <taxon>Bacteria</taxon>
        <taxon>Bacillati</taxon>
        <taxon>Cyanobacteriota</taxon>
        <taxon>Cyanophyceae</taxon>
        <taxon>Oscillatoriophycideae</taxon>
        <taxon>Aerosakkonematales</taxon>
        <taxon>Aerosakkonemataceae</taxon>
        <taxon>Microseira</taxon>
    </lineage>
</organism>
<evidence type="ECO:0000313" key="2">
    <source>
        <dbReference type="EMBL" id="GET36623.1"/>
    </source>
</evidence>
<dbReference type="PANTHER" id="PTHR10098">
    <property type="entry name" value="RAPSYN-RELATED"/>
    <property type="match status" value="1"/>
</dbReference>
<dbReference type="Pfam" id="PF12770">
    <property type="entry name" value="CHAT"/>
    <property type="match status" value="1"/>
</dbReference>
<name>A0AAV3X327_9CYAN</name>
<evidence type="ECO:0000259" key="1">
    <source>
        <dbReference type="Pfam" id="PF12770"/>
    </source>
</evidence>
<protein>
    <submittedName>
        <fullName evidence="2">TPR repeat protein</fullName>
    </submittedName>
</protein>
<proteinExistence type="predicted"/>
<dbReference type="RefSeq" id="WP_226576579.1">
    <property type="nucleotide sequence ID" value="NZ_BLAY01000015.1"/>
</dbReference>
<dbReference type="EMBL" id="BLAY01000015">
    <property type="protein sequence ID" value="GET36623.1"/>
    <property type="molecule type" value="Genomic_DNA"/>
</dbReference>
<dbReference type="Proteomes" id="UP001050975">
    <property type="component" value="Unassembled WGS sequence"/>
</dbReference>
<reference evidence="2" key="1">
    <citation type="submission" date="2019-10" db="EMBL/GenBank/DDBJ databases">
        <title>Draft genome sequece of Microseira wollei NIES-4236.</title>
        <authorList>
            <person name="Yamaguchi H."/>
            <person name="Suzuki S."/>
            <person name="Kawachi M."/>
        </authorList>
    </citation>
    <scope>NUCLEOTIDE SEQUENCE</scope>
    <source>
        <strain evidence="2">NIES-4236</strain>
    </source>
</reference>
<keyword evidence="3" id="KW-1185">Reference proteome</keyword>
<sequence>MLKLAELPNFFGDDCGEIAKEDAKNHGNLAWTGTGVIYSAILSDRTEMILQSPDGNLKGYPLAIGQDKLQQEIDELRLLLENRATEEYLPQAQKIYNLLMRPMETDLAKLGIKTLVFIQDGVLRKVPMSALHDGQEFLVKKYAIATTPSLSLTASKSADIRNLKALAVGLTVERPPFPPLTNVAAEVAEVNSLLGGMKLLDRDFTITRLEKELGANNFPIIHQATHGKFGVDAASTFLLAYDTKISLEQLDNLLRSVSQNYARRENKSVELLTLSACQTAAGDNRSALGIAGVAVQAGVKSALASLWFINDEATVKFIEEFYTQLRQPNMTKAAVLQKAQQKLIASEDYNHPAVWSPFIWLGNWL</sequence>
<evidence type="ECO:0000313" key="3">
    <source>
        <dbReference type="Proteomes" id="UP001050975"/>
    </source>
</evidence>